<proteinExistence type="predicted"/>
<dbReference type="EMBL" id="CM056815">
    <property type="protein sequence ID" value="KAJ8629543.1"/>
    <property type="molecule type" value="Genomic_DNA"/>
</dbReference>
<sequence>MNGETSSIPTGPFFPLLGNEEGNGLCHHQHHPRPFQPNTIGDGDRIDVRDAIDGDLQPGGFPRYCIRQWHFLLKIEIHPLLKGFKVGICSSDLVKRH</sequence>
<dbReference type="Proteomes" id="UP001234297">
    <property type="component" value="Chromosome 7"/>
</dbReference>
<protein>
    <submittedName>
        <fullName evidence="1">Uncharacterized protein</fullName>
    </submittedName>
</protein>
<organism evidence="1 2">
    <name type="scientific">Persea americana</name>
    <name type="common">Avocado</name>
    <dbReference type="NCBI Taxonomy" id="3435"/>
    <lineage>
        <taxon>Eukaryota</taxon>
        <taxon>Viridiplantae</taxon>
        <taxon>Streptophyta</taxon>
        <taxon>Embryophyta</taxon>
        <taxon>Tracheophyta</taxon>
        <taxon>Spermatophyta</taxon>
        <taxon>Magnoliopsida</taxon>
        <taxon>Magnoliidae</taxon>
        <taxon>Laurales</taxon>
        <taxon>Lauraceae</taxon>
        <taxon>Persea</taxon>
    </lineage>
</organism>
<evidence type="ECO:0000313" key="1">
    <source>
        <dbReference type="EMBL" id="KAJ8629543.1"/>
    </source>
</evidence>
<comment type="caution">
    <text evidence="1">The sequence shown here is derived from an EMBL/GenBank/DDBJ whole genome shotgun (WGS) entry which is preliminary data.</text>
</comment>
<accession>A0ACC2L8C0</accession>
<keyword evidence="2" id="KW-1185">Reference proteome</keyword>
<name>A0ACC2L8C0_PERAE</name>
<evidence type="ECO:0000313" key="2">
    <source>
        <dbReference type="Proteomes" id="UP001234297"/>
    </source>
</evidence>
<gene>
    <name evidence="1" type="ORF">MRB53_022866</name>
</gene>
<reference evidence="1 2" key="1">
    <citation type="journal article" date="2022" name="Hortic Res">
        <title>A haplotype resolved chromosomal level avocado genome allows analysis of novel avocado genes.</title>
        <authorList>
            <person name="Nath O."/>
            <person name="Fletcher S.J."/>
            <person name="Hayward A."/>
            <person name="Shaw L.M."/>
            <person name="Masouleh A.K."/>
            <person name="Furtado A."/>
            <person name="Henry R.J."/>
            <person name="Mitter N."/>
        </authorList>
    </citation>
    <scope>NUCLEOTIDE SEQUENCE [LARGE SCALE GENOMIC DNA]</scope>
    <source>
        <strain evidence="2">cv. Hass</strain>
    </source>
</reference>